<feature type="chain" id="PRO_5047400758" description="DUF1444 family protein" evidence="1">
    <location>
        <begin position="31"/>
        <end position="303"/>
    </location>
</feature>
<keyword evidence="1" id="KW-0732">Signal</keyword>
<name>A0ABQ4QFZ4_9HYPH</name>
<keyword evidence="3" id="KW-1185">Reference proteome</keyword>
<dbReference type="EMBL" id="BPQG01000024">
    <property type="protein sequence ID" value="GJD43790.1"/>
    <property type="molecule type" value="Genomic_DNA"/>
</dbReference>
<feature type="signal peptide" evidence="1">
    <location>
        <begin position="1"/>
        <end position="30"/>
    </location>
</feature>
<sequence>MNTSIRFPRPTRRLLLAAAASAILIRPACADALSDGRFRAEVAAVLRAMLPGAEILPDPDPKQILFGGSTITLTNLYPRIAPLAGDARRRLIEAHLATALKAVNAPPSTGEPSLAAVRTQLRVQLLPREILRQVPDLATRTFSETLVVAYVIDGTDRMRYLTRSMLDGWGVGAGAIPTAIEALALANLAEASKDAAFALAVADGTPIFVMTSEDDNYDAARLMLPSYLDRVRSALKAEAVTVAIPTRDLLMAWPADSKARAGFAAQVRDRLRKGPYGRSDELFHADAAGLRPLTAAERADHGR</sequence>
<gene>
    <name evidence="2" type="ORF">AFCDBAGC_1645</name>
</gene>
<organism evidence="2 3">
    <name type="scientific">Methylobacterium cerastii</name>
    <dbReference type="NCBI Taxonomy" id="932741"/>
    <lineage>
        <taxon>Bacteria</taxon>
        <taxon>Pseudomonadati</taxon>
        <taxon>Pseudomonadota</taxon>
        <taxon>Alphaproteobacteria</taxon>
        <taxon>Hyphomicrobiales</taxon>
        <taxon>Methylobacteriaceae</taxon>
        <taxon>Methylobacterium</taxon>
    </lineage>
</organism>
<dbReference type="RefSeq" id="WP_238271845.1">
    <property type="nucleotide sequence ID" value="NZ_BPQG01000024.1"/>
</dbReference>
<evidence type="ECO:0008006" key="4">
    <source>
        <dbReference type="Google" id="ProtNLM"/>
    </source>
</evidence>
<evidence type="ECO:0000256" key="1">
    <source>
        <dbReference type="SAM" id="SignalP"/>
    </source>
</evidence>
<evidence type="ECO:0000313" key="2">
    <source>
        <dbReference type="EMBL" id="GJD43790.1"/>
    </source>
</evidence>
<evidence type="ECO:0000313" key="3">
    <source>
        <dbReference type="Proteomes" id="UP001055117"/>
    </source>
</evidence>
<accession>A0ABQ4QFZ4</accession>
<proteinExistence type="predicted"/>
<dbReference type="Proteomes" id="UP001055117">
    <property type="component" value="Unassembled WGS sequence"/>
</dbReference>
<protein>
    <recommendedName>
        <fullName evidence="4">DUF1444 family protein</fullName>
    </recommendedName>
</protein>
<reference evidence="2 3" key="1">
    <citation type="journal article" date="2021" name="Front. Microbiol.">
        <title>Comprehensive Comparative Genomics and Phenotyping of Methylobacterium Species.</title>
        <authorList>
            <person name="Alessa O."/>
            <person name="Ogura Y."/>
            <person name="Fujitani Y."/>
            <person name="Takami H."/>
            <person name="Hayashi T."/>
            <person name="Sahin N."/>
            <person name="Tani A."/>
        </authorList>
    </citation>
    <scope>NUCLEOTIDE SEQUENCE [LARGE SCALE GENOMIC DNA]</scope>
    <source>
        <strain evidence="2 3">DSM 23679</strain>
    </source>
</reference>
<comment type="caution">
    <text evidence="2">The sequence shown here is derived from an EMBL/GenBank/DDBJ whole genome shotgun (WGS) entry which is preliminary data.</text>
</comment>